<comment type="caution">
    <text evidence="2">The sequence shown here is derived from an EMBL/GenBank/DDBJ whole genome shotgun (WGS) entry which is preliminary data.</text>
</comment>
<feature type="transmembrane region" description="Helical" evidence="1">
    <location>
        <begin position="41"/>
        <end position="62"/>
    </location>
</feature>
<sequence length="96" mass="10653">MINATVLSAILTIIYITVITVAGELYPPLKEFLAKNFSHHWIGKSITAILVFVVFAGLLLVLKPKIKTAFLLNLLSAISIVSALILFSFFAWESFR</sequence>
<dbReference type="AlphaFoldDB" id="A0A1F5GG68"/>
<feature type="transmembrane region" description="Helical" evidence="1">
    <location>
        <begin position="7"/>
        <end position="29"/>
    </location>
</feature>
<organism evidence="2 3">
    <name type="scientific">Candidatus Curtissbacteria bacterium RIFCSPHIGHO2_02_FULL_40_17</name>
    <dbReference type="NCBI Taxonomy" id="1797715"/>
    <lineage>
        <taxon>Bacteria</taxon>
        <taxon>Candidatus Curtissiibacteriota</taxon>
    </lineage>
</organism>
<keyword evidence="1" id="KW-0472">Membrane</keyword>
<dbReference type="Proteomes" id="UP000178492">
    <property type="component" value="Unassembled WGS sequence"/>
</dbReference>
<proteinExistence type="predicted"/>
<accession>A0A1F5GG68</accession>
<gene>
    <name evidence="2" type="ORF">A3D81_01750</name>
</gene>
<reference evidence="2 3" key="1">
    <citation type="journal article" date="2016" name="Nat. Commun.">
        <title>Thousands of microbial genomes shed light on interconnected biogeochemical processes in an aquifer system.</title>
        <authorList>
            <person name="Anantharaman K."/>
            <person name="Brown C.T."/>
            <person name="Hug L.A."/>
            <person name="Sharon I."/>
            <person name="Castelle C.J."/>
            <person name="Probst A.J."/>
            <person name="Thomas B.C."/>
            <person name="Singh A."/>
            <person name="Wilkins M.J."/>
            <person name="Karaoz U."/>
            <person name="Brodie E.L."/>
            <person name="Williams K.H."/>
            <person name="Hubbard S.S."/>
            <person name="Banfield J.F."/>
        </authorList>
    </citation>
    <scope>NUCLEOTIDE SEQUENCE [LARGE SCALE GENOMIC DNA]</scope>
</reference>
<feature type="transmembrane region" description="Helical" evidence="1">
    <location>
        <begin position="69"/>
        <end position="92"/>
    </location>
</feature>
<keyword evidence="1" id="KW-1133">Transmembrane helix</keyword>
<evidence type="ECO:0000256" key="1">
    <source>
        <dbReference type="SAM" id="Phobius"/>
    </source>
</evidence>
<evidence type="ECO:0000313" key="3">
    <source>
        <dbReference type="Proteomes" id="UP000178492"/>
    </source>
</evidence>
<dbReference type="STRING" id="1797715.A3D81_01750"/>
<name>A0A1F5GG68_9BACT</name>
<evidence type="ECO:0000313" key="2">
    <source>
        <dbReference type="EMBL" id="OGD90843.1"/>
    </source>
</evidence>
<keyword evidence="1" id="KW-0812">Transmembrane</keyword>
<dbReference type="EMBL" id="MFBE01000030">
    <property type="protein sequence ID" value="OGD90843.1"/>
    <property type="molecule type" value="Genomic_DNA"/>
</dbReference>
<protein>
    <submittedName>
        <fullName evidence="2">Uncharacterized protein</fullName>
    </submittedName>
</protein>